<evidence type="ECO:0000313" key="7">
    <source>
        <dbReference type="Proteomes" id="UP000676169"/>
    </source>
</evidence>
<keyword evidence="2" id="KW-0805">Transcription regulation</keyword>
<dbReference type="InterPro" id="IPR013325">
    <property type="entry name" value="RNA_pol_sigma_r2"/>
</dbReference>
<dbReference type="GO" id="GO:0016987">
    <property type="term" value="F:sigma factor activity"/>
    <property type="evidence" value="ECO:0007669"/>
    <property type="project" value="UniProtKB-KW"/>
</dbReference>
<organism evidence="6 7">
    <name type="scientific">Luteolibacter ambystomatis</name>
    <dbReference type="NCBI Taxonomy" id="2824561"/>
    <lineage>
        <taxon>Bacteria</taxon>
        <taxon>Pseudomonadati</taxon>
        <taxon>Verrucomicrobiota</taxon>
        <taxon>Verrucomicrobiia</taxon>
        <taxon>Verrucomicrobiales</taxon>
        <taxon>Verrucomicrobiaceae</taxon>
        <taxon>Luteolibacter</taxon>
    </lineage>
</organism>
<feature type="domain" description="RNA polymerase sigma-70 region 4" evidence="5">
    <location>
        <begin position="109"/>
        <end position="158"/>
    </location>
</feature>
<gene>
    <name evidence="6" type="ORF">KBB96_10855</name>
</gene>
<dbReference type="GO" id="GO:0006352">
    <property type="term" value="P:DNA-templated transcription initiation"/>
    <property type="evidence" value="ECO:0007669"/>
    <property type="project" value="InterPro"/>
</dbReference>
<proteinExistence type="inferred from homology"/>
<reference evidence="6" key="1">
    <citation type="submission" date="2021-04" db="EMBL/GenBank/DDBJ databases">
        <title>Luteolibacter sp. 32A isolated from the skin of an Anderson's salamander (Ambystoma andersonii).</title>
        <authorList>
            <person name="Spergser J."/>
            <person name="Busse H.-J."/>
        </authorList>
    </citation>
    <scope>NUCLEOTIDE SEQUENCE</scope>
    <source>
        <strain evidence="6">32A</strain>
    </source>
</reference>
<dbReference type="SUPFAM" id="SSF88946">
    <property type="entry name" value="Sigma2 domain of RNA polymerase sigma factors"/>
    <property type="match status" value="1"/>
</dbReference>
<dbReference type="SUPFAM" id="SSF88659">
    <property type="entry name" value="Sigma3 and sigma4 domains of RNA polymerase sigma factors"/>
    <property type="match status" value="1"/>
</dbReference>
<evidence type="ECO:0000256" key="2">
    <source>
        <dbReference type="ARBA" id="ARBA00023015"/>
    </source>
</evidence>
<evidence type="ECO:0000256" key="4">
    <source>
        <dbReference type="ARBA" id="ARBA00023163"/>
    </source>
</evidence>
<dbReference type="Gene3D" id="1.10.1740.10">
    <property type="match status" value="1"/>
</dbReference>
<keyword evidence="7" id="KW-1185">Reference proteome</keyword>
<sequence>MAEETPPHDDWNTWLAANAGRFLLFARQQARCLHDAEDILQESLVESWRRSGGKPEAALVFTTIRRRAIDLGRRTDRRAHREQASADLSLFTVSAGNEDGLTLIELERALKHLPAAQRDVLMLKFWGGLTFAEVAQTLEIPQGTAASRYRSALETLRESLTALVS</sequence>
<name>A0A975G5U2_9BACT</name>
<dbReference type="NCBIfam" id="TIGR02937">
    <property type="entry name" value="sigma70-ECF"/>
    <property type="match status" value="1"/>
</dbReference>
<dbReference type="Proteomes" id="UP000676169">
    <property type="component" value="Chromosome"/>
</dbReference>
<dbReference type="Pfam" id="PF04545">
    <property type="entry name" value="Sigma70_r4"/>
    <property type="match status" value="1"/>
</dbReference>
<dbReference type="InterPro" id="IPR036388">
    <property type="entry name" value="WH-like_DNA-bd_sf"/>
</dbReference>
<dbReference type="PANTHER" id="PTHR43133">
    <property type="entry name" value="RNA POLYMERASE ECF-TYPE SIGMA FACTO"/>
    <property type="match status" value="1"/>
</dbReference>
<dbReference type="KEGG" id="lamb:KBB96_10855"/>
<dbReference type="PANTHER" id="PTHR43133:SF25">
    <property type="entry name" value="RNA POLYMERASE SIGMA FACTOR RFAY-RELATED"/>
    <property type="match status" value="1"/>
</dbReference>
<keyword evidence="4" id="KW-0804">Transcription</keyword>
<dbReference type="InterPro" id="IPR007630">
    <property type="entry name" value="RNA_pol_sigma70_r4"/>
</dbReference>
<evidence type="ECO:0000256" key="3">
    <source>
        <dbReference type="ARBA" id="ARBA00023082"/>
    </source>
</evidence>
<dbReference type="AlphaFoldDB" id="A0A975G5U2"/>
<evidence type="ECO:0000259" key="5">
    <source>
        <dbReference type="Pfam" id="PF04545"/>
    </source>
</evidence>
<dbReference type="CDD" id="cd06171">
    <property type="entry name" value="Sigma70_r4"/>
    <property type="match status" value="1"/>
</dbReference>
<comment type="similarity">
    <text evidence="1">Belongs to the sigma-70 factor family. ECF subfamily.</text>
</comment>
<evidence type="ECO:0000256" key="1">
    <source>
        <dbReference type="ARBA" id="ARBA00010641"/>
    </source>
</evidence>
<keyword evidence="3" id="KW-0731">Sigma factor</keyword>
<dbReference type="InterPro" id="IPR014284">
    <property type="entry name" value="RNA_pol_sigma-70_dom"/>
</dbReference>
<protein>
    <submittedName>
        <fullName evidence="6">RNA polymerase sigma factor</fullName>
    </submittedName>
</protein>
<dbReference type="Gene3D" id="1.10.10.10">
    <property type="entry name" value="Winged helix-like DNA-binding domain superfamily/Winged helix DNA-binding domain"/>
    <property type="match status" value="1"/>
</dbReference>
<dbReference type="InterPro" id="IPR039425">
    <property type="entry name" value="RNA_pol_sigma-70-like"/>
</dbReference>
<dbReference type="InterPro" id="IPR013324">
    <property type="entry name" value="RNA_pol_sigma_r3/r4-like"/>
</dbReference>
<dbReference type="EMBL" id="CP073100">
    <property type="protein sequence ID" value="QUE49370.1"/>
    <property type="molecule type" value="Genomic_DNA"/>
</dbReference>
<accession>A0A975G5U2</accession>
<dbReference type="RefSeq" id="WP_211629431.1">
    <property type="nucleotide sequence ID" value="NZ_CP073100.1"/>
</dbReference>
<evidence type="ECO:0000313" key="6">
    <source>
        <dbReference type="EMBL" id="QUE49370.1"/>
    </source>
</evidence>